<gene>
    <name evidence="1" type="ORF">GWK36_06425</name>
</gene>
<dbReference type="AlphaFoldDB" id="A0A6G7VGX9"/>
<reference evidence="2" key="1">
    <citation type="submission" date="2020-01" db="EMBL/GenBank/DDBJ databases">
        <title>Caldichromatium gen. nov., sp. nov., a thermophilic purple sulfur bacterium member of the family Chromatiaceae isolated from Nakabusa hot spring, Japan.</title>
        <authorList>
            <person name="Saini M.K."/>
            <person name="Hanada S."/>
            <person name="Tank M."/>
        </authorList>
    </citation>
    <scope>NUCLEOTIDE SEQUENCE [LARGE SCALE GENOMIC DNA]</scope>
    <source>
        <strain evidence="2">No.7</strain>
    </source>
</reference>
<dbReference type="Proteomes" id="UP000502699">
    <property type="component" value="Chromosome"/>
</dbReference>
<keyword evidence="2" id="KW-1185">Reference proteome</keyword>
<organism evidence="1 2">
    <name type="scientific">Caldichromatium japonicum</name>
    <dbReference type="NCBI Taxonomy" id="2699430"/>
    <lineage>
        <taxon>Bacteria</taxon>
        <taxon>Pseudomonadati</taxon>
        <taxon>Pseudomonadota</taxon>
        <taxon>Gammaproteobacteria</taxon>
        <taxon>Chromatiales</taxon>
        <taxon>Chromatiaceae</taxon>
        <taxon>Caldichromatium</taxon>
    </lineage>
</organism>
<sequence length="159" mass="17582">MRPRRIISGGQTGVDRAALDWAIARGIPHGGWCPKGRLAEDGPIDPRYLLTETESAAYEERTWRNVRDSDGTLILNRGDLAGGSLFTLYCAERLGRSCLVVPLEEAGRWVEPARAWLTAHEIRVLNLAGPRASQRPGIEAQIWGFLDALFCQQDQQDAG</sequence>
<evidence type="ECO:0000313" key="1">
    <source>
        <dbReference type="EMBL" id="QIK39136.1"/>
    </source>
</evidence>
<dbReference type="Pfam" id="PF12694">
    <property type="entry name" value="cpYpsA"/>
    <property type="match status" value="1"/>
</dbReference>
<dbReference type="EMBL" id="CP048029">
    <property type="protein sequence ID" value="QIK39136.1"/>
    <property type="molecule type" value="Genomic_DNA"/>
</dbReference>
<name>A0A6G7VGX9_9GAMM</name>
<evidence type="ECO:0000313" key="2">
    <source>
        <dbReference type="Proteomes" id="UP000502699"/>
    </source>
</evidence>
<proteinExistence type="predicted"/>
<dbReference type="KEGG" id="cjap:GWK36_06425"/>
<accession>A0A6G7VGX9</accession>
<dbReference type="Gene3D" id="3.40.50.450">
    <property type="match status" value="1"/>
</dbReference>
<dbReference type="InterPro" id="IPR024755">
    <property type="entry name" value="cpYpsA"/>
</dbReference>
<protein>
    <submittedName>
        <fullName evidence="1">Molybdenum cofactor carrier</fullName>
    </submittedName>
</protein>